<comment type="caution">
    <text evidence="3">The sequence shown here is derived from an EMBL/GenBank/DDBJ whole genome shotgun (WGS) entry which is preliminary data.</text>
</comment>
<feature type="compositionally biased region" description="Basic and acidic residues" evidence="1">
    <location>
        <begin position="415"/>
        <end position="429"/>
    </location>
</feature>
<feature type="region of interest" description="Disordered" evidence="1">
    <location>
        <begin position="410"/>
        <end position="447"/>
    </location>
</feature>
<dbReference type="SUPFAM" id="SSF51197">
    <property type="entry name" value="Clavaminate synthase-like"/>
    <property type="match status" value="2"/>
</dbReference>
<dbReference type="CDD" id="cd02208">
    <property type="entry name" value="cupin_RmlC-like"/>
    <property type="match status" value="1"/>
</dbReference>
<dbReference type="InterPro" id="IPR050910">
    <property type="entry name" value="JMJD6_ArgDemeth/LysHydrox"/>
</dbReference>
<dbReference type="GO" id="GO:0106140">
    <property type="term" value="F:P-TEFb complex binding"/>
    <property type="evidence" value="ECO:0007669"/>
    <property type="project" value="TreeGrafter"/>
</dbReference>
<dbReference type="Gene3D" id="2.60.120.650">
    <property type="entry name" value="Cupin"/>
    <property type="match status" value="1"/>
</dbReference>
<organism evidence="3 4">
    <name type="scientific">Diacronema lutheri</name>
    <name type="common">Unicellular marine alga</name>
    <name type="synonym">Monochrysis lutheri</name>
    <dbReference type="NCBI Taxonomy" id="2081491"/>
    <lineage>
        <taxon>Eukaryota</taxon>
        <taxon>Haptista</taxon>
        <taxon>Haptophyta</taxon>
        <taxon>Pavlovophyceae</taxon>
        <taxon>Pavlovales</taxon>
        <taxon>Pavlovaceae</taxon>
        <taxon>Diacronema</taxon>
    </lineage>
</organism>
<dbReference type="Gene3D" id="2.60.120.620">
    <property type="entry name" value="q2cbj1_9rhob like domain"/>
    <property type="match status" value="1"/>
</dbReference>
<dbReference type="GO" id="GO:0005634">
    <property type="term" value="C:nucleus"/>
    <property type="evidence" value="ECO:0007669"/>
    <property type="project" value="TreeGrafter"/>
</dbReference>
<dbReference type="OrthoDB" id="424465at2759"/>
<accession>A0A8J6CCV5</accession>
<dbReference type="InterPro" id="IPR041667">
    <property type="entry name" value="Cupin_8"/>
</dbReference>
<dbReference type="Pfam" id="PF05721">
    <property type="entry name" value="PhyH"/>
    <property type="match status" value="1"/>
</dbReference>
<dbReference type="GO" id="GO:0033749">
    <property type="term" value="F:histone H4R3 demethylase activity"/>
    <property type="evidence" value="ECO:0007669"/>
    <property type="project" value="TreeGrafter"/>
</dbReference>
<evidence type="ECO:0000259" key="2">
    <source>
        <dbReference type="PROSITE" id="PS51184"/>
    </source>
</evidence>
<sequence>MAAAEAIDANAAAFEAEVDARAAAAAAARDAALACGIVERRAASTLSVAEFHERFAARGVPVVICGLGPALCHPTGAAWLDACRAKRVPVACRSTHRAPCPERALMTIGELLDAIGASRPEGADARAGAGGGAESCGADAGDGLYLYDVSIAHSLPSLLASLRIPRYFCADLLTRTRGAHAWRGKWPSLFVGARGTRSGLHVDQWHGAFWMALVSGRKRWVLFEREDAPLLYPRNARSQQGGHPQLQPSFPDLSELETDTVRYPAFARARRREVVLLPGDVLYVPAGTPHAVLNELPSIAFGANLMHTADAAGVRAALDDIKWRASVDAALRDSWRALDEIDDEHEYAQSGSIQSGSVQSGSAASPTDAAQRSWPRWPDGRGCVAAEELVVPFDEYASGRASAYAAADGPLPLGVRDDVQPRRADAHGDGDDDGDDEGLGEGGGEGAARAPSGCTAALLRALEVDGFVVLPAAIPASCAVALRAELLETLRDALAAEVRAADDAAGGGGANGGDACVARTSPFARVNDRARRPDMHLPLSGSTHAAVACVLGAYAPVFAAILPADAPLVELGVICAQPGACAQTVHSDVQFDECARAIFTTYIAVQDVEEGMGPTHVWPRTHTAFFNGFYKPRMAGPVDRYYSDTPPARLTLRAGDALLLDTRVMHAGGANSSAVDRCLLHFSLETTAEPHAADGFTHNLHPSLRGGRARLSSLTASQSSTSALAPARASTQSARPPKLRRA</sequence>
<dbReference type="InterPro" id="IPR008775">
    <property type="entry name" value="Phytyl_CoA_dOase-like"/>
</dbReference>
<dbReference type="Pfam" id="PF13621">
    <property type="entry name" value="Cupin_8"/>
    <property type="match status" value="1"/>
</dbReference>
<dbReference type="Proteomes" id="UP000751190">
    <property type="component" value="Unassembled WGS sequence"/>
</dbReference>
<name>A0A8J6CCV5_DIALT</name>
<dbReference type="PROSITE" id="PS51184">
    <property type="entry name" value="JMJC"/>
    <property type="match status" value="1"/>
</dbReference>
<proteinExistence type="predicted"/>
<dbReference type="EMBL" id="JAGTXO010000007">
    <property type="protein sequence ID" value="KAG8466506.1"/>
    <property type="molecule type" value="Genomic_DNA"/>
</dbReference>
<dbReference type="InterPro" id="IPR003347">
    <property type="entry name" value="JmjC_dom"/>
</dbReference>
<dbReference type="AlphaFoldDB" id="A0A8J6CCV5"/>
<feature type="region of interest" description="Disordered" evidence="1">
    <location>
        <begin position="709"/>
        <end position="742"/>
    </location>
</feature>
<evidence type="ECO:0000313" key="3">
    <source>
        <dbReference type="EMBL" id="KAG8466506.1"/>
    </source>
</evidence>
<keyword evidence="4" id="KW-1185">Reference proteome</keyword>
<dbReference type="SMART" id="SM00558">
    <property type="entry name" value="JmjC"/>
    <property type="match status" value="1"/>
</dbReference>
<feature type="compositionally biased region" description="Low complexity" evidence="1">
    <location>
        <begin position="711"/>
        <end position="725"/>
    </location>
</feature>
<gene>
    <name evidence="3" type="ORF">KFE25_007885</name>
</gene>
<dbReference type="PANTHER" id="PTHR12480">
    <property type="entry name" value="ARGININE DEMETHYLASE AND LYSYL-HYDROXYLASE JMJD"/>
    <property type="match status" value="1"/>
</dbReference>
<evidence type="ECO:0000256" key="1">
    <source>
        <dbReference type="SAM" id="MobiDB-lite"/>
    </source>
</evidence>
<feature type="compositionally biased region" description="Low complexity" evidence="1">
    <location>
        <begin position="348"/>
        <end position="365"/>
    </location>
</feature>
<feature type="region of interest" description="Disordered" evidence="1">
    <location>
        <begin position="346"/>
        <end position="377"/>
    </location>
</feature>
<protein>
    <recommendedName>
        <fullName evidence="2">JmjC domain-containing protein</fullName>
    </recommendedName>
</protein>
<dbReference type="PANTHER" id="PTHR12480:SF22">
    <property type="entry name" value="JMJC DOMAIN-CONTAINING PROTEIN"/>
    <property type="match status" value="1"/>
</dbReference>
<feature type="compositionally biased region" description="Acidic residues" evidence="1">
    <location>
        <begin position="430"/>
        <end position="439"/>
    </location>
</feature>
<feature type="domain" description="JmjC" evidence="2">
    <location>
        <begin position="153"/>
        <end position="322"/>
    </location>
</feature>
<evidence type="ECO:0000313" key="4">
    <source>
        <dbReference type="Proteomes" id="UP000751190"/>
    </source>
</evidence>
<dbReference type="GO" id="GO:0005737">
    <property type="term" value="C:cytoplasm"/>
    <property type="evidence" value="ECO:0007669"/>
    <property type="project" value="TreeGrafter"/>
</dbReference>
<reference evidence="3" key="1">
    <citation type="submission" date="2021-05" db="EMBL/GenBank/DDBJ databases">
        <title>The genome of the haptophyte Pavlova lutheri (Diacronema luteri, Pavlovales) - a model for lipid biosynthesis in eukaryotic algae.</title>
        <authorList>
            <person name="Hulatt C.J."/>
            <person name="Posewitz M.C."/>
        </authorList>
    </citation>
    <scope>NUCLEOTIDE SEQUENCE</scope>
    <source>
        <strain evidence="3">NIVA-4/92</strain>
    </source>
</reference>